<feature type="region of interest" description="Disordered" evidence="1">
    <location>
        <begin position="577"/>
        <end position="635"/>
    </location>
</feature>
<feature type="region of interest" description="Disordered" evidence="1">
    <location>
        <begin position="525"/>
        <end position="563"/>
    </location>
</feature>
<dbReference type="Pfam" id="PF20435">
    <property type="entry name" value="ASY3-like"/>
    <property type="match status" value="2"/>
</dbReference>
<feature type="compositionally biased region" description="Basic and acidic residues" evidence="1">
    <location>
        <begin position="538"/>
        <end position="552"/>
    </location>
</feature>
<feature type="compositionally biased region" description="Polar residues" evidence="1">
    <location>
        <begin position="1"/>
        <end position="19"/>
    </location>
</feature>
<name>A0AAN7GVQ2_9MYRT</name>
<dbReference type="Proteomes" id="UP001345219">
    <property type="component" value="Chromosome 21"/>
</dbReference>
<feature type="compositionally biased region" description="Basic residues" evidence="1">
    <location>
        <begin position="255"/>
        <end position="269"/>
    </location>
</feature>
<feature type="compositionally biased region" description="Basic and acidic residues" evidence="1">
    <location>
        <begin position="383"/>
        <end position="397"/>
    </location>
</feature>
<evidence type="ECO:0000313" key="4">
    <source>
        <dbReference type="Proteomes" id="UP001345219"/>
    </source>
</evidence>
<sequence length="861" mass="95047">MSEIQSFGSSYLRPSQTRKISIGVMSEQSPKQTPGPMKEQAVGVALANCHQRDSIAVDGAQVTTKMKQTEPLEQSGSPWIGIKLNNEKSTTSPTACHAKGIIDEVNMGRMPDGPTGFEGRPLDRSINISHTRNSFLQPDAISGEITRGRKGETHTSRQIPRAIAQEHGVVRSNIGDKDGNAVDGKSEALRMKLWELLGTVSSPIKETHNSQTLEVGADFLQPDGVSKPADTEAVRPRPNSDTIETESEDPECAKKRPVTRSFSKRKAPTKLKQDTVQCRRPSSSRQKRGERNIFSFKEGGHAGSRGAATGIRPSTSNMKKNVRNNSEIEPCKSLVQQKVYERKGHQLSNKPVQHADTNGEQFPKYQRLQENVCDPSVENPLDLQHDQDSQHTRREDSGMENYKLPVHLKRNNRQIGQATNENDISPAAQKSFSHGPNFNRGLLHDRDSNINKNRSDLRTTSIEKDLSENQAHEDISSPRLPRHESQTEEISPASPGHQIHNLDAGDTSFKNMMDPQDVAESLTLGTRSPIASPPLGSQRKESPNQNREHGLAEPETLSSGGGIFSFGNFASKFVPRGHARGELQDSPTTTPARRMKENDVEDTSACSSSEDTGSESSEEGPQAGAFSPETGTTEKLKYVLHRSKKLRSFRGIQKGEDNPTSVSPKVTTSSTSIPKLDEQNLDEGAEEENGLSRAIEMLALALEKLKSKVKLLTSKKSSEILTSVAERIHAQLQSVESQIQTDTSKLSGLSKQKRKRLETQFQEQEEKLKMIHGNFKKEISHLLEDCRGVIQGLENNHLELKGTIDKQKASHQELLSQAQAAVVTQLDDAEKRVAAIQQSAREQLLQLKLVIAECLEGRILF</sequence>
<evidence type="ECO:0000256" key="1">
    <source>
        <dbReference type="SAM" id="MobiDB-lite"/>
    </source>
</evidence>
<dbReference type="PANTHER" id="PTHR36027:SF1">
    <property type="entry name" value="MEIOSIS-SPECIFIC PROTEIN ASY3"/>
    <property type="match status" value="1"/>
</dbReference>
<proteinExistence type="predicted"/>
<feature type="compositionally biased region" description="Polar residues" evidence="1">
    <location>
        <begin position="274"/>
        <end position="284"/>
    </location>
</feature>
<organism evidence="3 4">
    <name type="scientific">Trapa incisa</name>
    <dbReference type="NCBI Taxonomy" id="236973"/>
    <lineage>
        <taxon>Eukaryota</taxon>
        <taxon>Viridiplantae</taxon>
        <taxon>Streptophyta</taxon>
        <taxon>Embryophyta</taxon>
        <taxon>Tracheophyta</taxon>
        <taxon>Spermatophyta</taxon>
        <taxon>Magnoliopsida</taxon>
        <taxon>eudicotyledons</taxon>
        <taxon>Gunneridae</taxon>
        <taxon>Pentapetalae</taxon>
        <taxon>rosids</taxon>
        <taxon>malvids</taxon>
        <taxon>Myrtales</taxon>
        <taxon>Lythraceae</taxon>
        <taxon>Trapa</taxon>
    </lineage>
</organism>
<feature type="domain" description="Meiosis-specific protein ASY3-like coiled-coil" evidence="2">
    <location>
        <begin position="1"/>
        <end position="344"/>
    </location>
</feature>
<feature type="region of interest" description="Disordered" evidence="1">
    <location>
        <begin position="649"/>
        <end position="682"/>
    </location>
</feature>
<feature type="region of interest" description="Disordered" evidence="1">
    <location>
        <begin position="218"/>
        <end position="330"/>
    </location>
</feature>
<feature type="compositionally biased region" description="Low complexity" evidence="1">
    <location>
        <begin position="659"/>
        <end position="672"/>
    </location>
</feature>
<protein>
    <recommendedName>
        <fullName evidence="2">Meiosis-specific protein ASY3-like coiled-coil domain-containing protein</fullName>
    </recommendedName>
</protein>
<feature type="region of interest" description="Disordered" evidence="1">
    <location>
        <begin position="376"/>
        <end position="512"/>
    </location>
</feature>
<feature type="compositionally biased region" description="Basic and acidic residues" evidence="1">
    <location>
        <begin position="442"/>
        <end position="486"/>
    </location>
</feature>
<gene>
    <name evidence="3" type="ORF">SAY87_027198</name>
</gene>
<accession>A0AAN7GVQ2</accession>
<comment type="caution">
    <text evidence="3">The sequence shown here is derived from an EMBL/GenBank/DDBJ whole genome shotgun (WGS) entry which is preliminary data.</text>
</comment>
<reference evidence="3 4" key="1">
    <citation type="journal article" date="2023" name="Hortic Res">
        <title>Pangenome of water caltrop reveals structural variations and asymmetric subgenome divergence after allopolyploidization.</title>
        <authorList>
            <person name="Zhang X."/>
            <person name="Chen Y."/>
            <person name="Wang L."/>
            <person name="Yuan Y."/>
            <person name="Fang M."/>
            <person name="Shi L."/>
            <person name="Lu R."/>
            <person name="Comes H.P."/>
            <person name="Ma Y."/>
            <person name="Chen Y."/>
            <person name="Huang G."/>
            <person name="Zhou Y."/>
            <person name="Zheng Z."/>
            <person name="Qiu Y."/>
        </authorList>
    </citation>
    <scope>NUCLEOTIDE SEQUENCE [LARGE SCALE GENOMIC DNA]</scope>
    <source>
        <tissue evidence="3">Roots</tissue>
    </source>
</reference>
<dbReference type="EMBL" id="JAXIOK010000018">
    <property type="protein sequence ID" value="KAK4749749.1"/>
    <property type="molecule type" value="Genomic_DNA"/>
</dbReference>
<feature type="region of interest" description="Disordered" evidence="1">
    <location>
        <begin position="1"/>
        <end position="40"/>
    </location>
</feature>
<dbReference type="AlphaFoldDB" id="A0AAN7GVQ2"/>
<keyword evidence="4" id="KW-1185">Reference proteome</keyword>
<evidence type="ECO:0000259" key="2">
    <source>
        <dbReference type="Pfam" id="PF20435"/>
    </source>
</evidence>
<dbReference type="InterPro" id="IPR046845">
    <property type="entry name" value="ASY3-like_CC"/>
</dbReference>
<dbReference type="PANTHER" id="PTHR36027">
    <property type="entry name" value="MEIOSIS-SPECIFIC PROTEIN ASY3"/>
    <property type="match status" value="1"/>
</dbReference>
<feature type="compositionally biased region" description="Polar residues" evidence="1">
    <location>
        <begin position="413"/>
        <end position="436"/>
    </location>
</feature>
<feature type="compositionally biased region" description="Polar residues" evidence="1">
    <location>
        <begin position="312"/>
        <end position="327"/>
    </location>
</feature>
<feature type="domain" description="Meiosis-specific protein ASY3-like coiled-coil" evidence="2">
    <location>
        <begin position="512"/>
        <end position="856"/>
    </location>
</feature>
<dbReference type="GO" id="GO:0051321">
    <property type="term" value="P:meiotic cell cycle"/>
    <property type="evidence" value="ECO:0007669"/>
    <property type="project" value="InterPro"/>
</dbReference>
<dbReference type="InterPro" id="IPR037731">
    <property type="entry name" value="ASY3-like"/>
</dbReference>
<evidence type="ECO:0000313" key="3">
    <source>
        <dbReference type="EMBL" id="KAK4749749.1"/>
    </source>
</evidence>